<dbReference type="EMBL" id="CP032382">
    <property type="protein sequence ID" value="AYB34525.1"/>
    <property type="molecule type" value="Genomic_DNA"/>
</dbReference>
<keyword evidence="2" id="KW-1185">Reference proteome</keyword>
<dbReference type="AlphaFoldDB" id="A0A385SWZ7"/>
<dbReference type="RefSeq" id="WP_119757784.1">
    <property type="nucleotide sequence ID" value="NZ_CP032382.1"/>
</dbReference>
<sequence>MKFDSNAKASLVKREMEIKRLVRQMEFDRLHNSPVYKNLSRELQTIQQELVQHQDVSSKK</sequence>
<dbReference type="KEGG" id="chk:D4L85_29840"/>
<dbReference type="Proteomes" id="UP000266183">
    <property type="component" value="Chromosome"/>
</dbReference>
<accession>A0A385SWZ7</accession>
<reference evidence="2" key="1">
    <citation type="submission" date="2018-09" db="EMBL/GenBank/DDBJ databases">
        <title>Chryseolinea sp. KIS68-18 isolated from soil.</title>
        <authorList>
            <person name="Weon H.-Y."/>
            <person name="Kwon S.-W."/>
            <person name="Lee S.A."/>
        </authorList>
    </citation>
    <scope>NUCLEOTIDE SEQUENCE [LARGE SCALE GENOMIC DNA]</scope>
    <source>
        <strain evidence="2">KIS68-18</strain>
    </source>
</reference>
<proteinExistence type="predicted"/>
<evidence type="ECO:0000313" key="2">
    <source>
        <dbReference type="Proteomes" id="UP000266183"/>
    </source>
</evidence>
<protein>
    <submittedName>
        <fullName evidence="1">Uncharacterized protein</fullName>
    </submittedName>
</protein>
<gene>
    <name evidence="1" type="ORF">D4L85_29840</name>
</gene>
<organism evidence="1 2">
    <name type="scientific">Chryseolinea soli</name>
    <dbReference type="NCBI Taxonomy" id="2321403"/>
    <lineage>
        <taxon>Bacteria</taxon>
        <taxon>Pseudomonadati</taxon>
        <taxon>Bacteroidota</taxon>
        <taxon>Cytophagia</taxon>
        <taxon>Cytophagales</taxon>
        <taxon>Fulvivirgaceae</taxon>
        <taxon>Chryseolinea</taxon>
    </lineage>
</organism>
<dbReference type="OrthoDB" id="982296at2"/>
<evidence type="ECO:0000313" key="1">
    <source>
        <dbReference type="EMBL" id="AYB34525.1"/>
    </source>
</evidence>
<name>A0A385SWZ7_9BACT</name>